<protein>
    <recommendedName>
        <fullName evidence="3">AB hydrolase-1 domain-containing protein</fullName>
    </recommendedName>
</protein>
<dbReference type="Gene3D" id="3.40.50.1820">
    <property type="entry name" value="alpha/beta hydrolase"/>
    <property type="match status" value="1"/>
</dbReference>
<dbReference type="InterPro" id="IPR029058">
    <property type="entry name" value="AB_hydrolase_fold"/>
</dbReference>
<dbReference type="Proteomes" id="UP000233524">
    <property type="component" value="Unassembled WGS sequence"/>
</dbReference>
<organism evidence="4 5">
    <name type="scientific">Lomentospora prolificans</name>
    <dbReference type="NCBI Taxonomy" id="41688"/>
    <lineage>
        <taxon>Eukaryota</taxon>
        <taxon>Fungi</taxon>
        <taxon>Dikarya</taxon>
        <taxon>Ascomycota</taxon>
        <taxon>Pezizomycotina</taxon>
        <taxon>Sordariomycetes</taxon>
        <taxon>Hypocreomycetidae</taxon>
        <taxon>Microascales</taxon>
        <taxon>Microascaceae</taxon>
        <taxon>Lomentospora</taxon>
    </lineage>
</organism>
<gene>
    <name evidence="4" type="ORF">jhhlp_008580</name>
</gene>
<evidence type="ECO:0000256" key="2">
    <source>
        <dbReference type="ARBA" id="ARBA00022801"/>
    </source>
</evidence>
<dbReference type="PANTHER" id="PTHR46118:SF4">
    <property type="entry name" value="PROTEIN ABHD11"/>
    <property type="match status" value="1"/>
</dbReference>
<feature type="domain" description="AB hydrolase-1" evidence="3">
    <location>
        <begin position="47"/>
        <end position="279"/>
    </location>
</feature>
<evidence type="ECO:0000313" key="4">
    <source>
        <dbReference type="EMBL" id="PKS05211.1"/>
    </source>
</evidence>
<sequence length="294" mass="32946">MLKRICLNQPFRPLSSWKRCYGSNATVSLAYDLHLPPNNDADTTRSIVFLHGLFGSRKNNRAISKALAKDLARPIYALDLRNHGESPQLPVHDYDSMATDILGFIRHHKLEAPVLIGHSMGAKTAMTVALRSPGDVSRLIAVDNAPLDASLGSKFAHYIRGMKKIEDAGVARQAEADNILKEYEESLPIRQFLLGNLYQPAGTNTRKFRIPLSILAKSLDNLGDFPFKDPAEVRFEKPALFVRGTRSNYVPDEVLPLIGQFFPRFRLADIDAGHWVISEQPEEFKRGMLNRDPS</sequence>
<reference evidence="4 5" key="1">
    <citation type="journal article" date="2017" name="G3 (Bethesda)">
        <title>First Draft Genome Sequence of the Pathogenic Fungus Lomentospora prolificans (Formerly Scedosporium prolificans).</title>
        <authorList>
            <person name="Luo R."/>
            <person name="Zimin A."/>
            <person name="Workman R."/>
            <person name="Fan Y."/>
            <person name="Pertea G."/>
            <person name="Grossman N."/>
            <person name="Wear M.P."/>
            <person name="Jia B."/>
            <person name="Miller H."/>
            <person name="Casadevall A."/>
            <person name="Timp W."/>
            <person name="Zhang S.X."/>
            <person name="Salzberg S.L."/>
        </authorList>
    </citation>
    <scope>NUCLEOTIDE SEQUENCE [LARGE SCALE GENOMIC DNA]</scope>
    <source>
        <strain evidence="4 5">JHH-5317</strain>
    </source>
</reference>
<comment type="caution">
    <text evidence="4">The sequence shown here is derived from an EMBL/GenBank/DDBJ whole genome shotgun (WGS) entry which is preliminary data.</text>
</comment>
<keyword evidence="2" id="KW-0378">Hydrolase</keyword>
<proteinExistence type="inferred from homology"/>
<evidence type="ECO:0000259" key="3">
    <source>
        <dbReference type="Pfam" id="PF00561"/>
    </source>
</evidence>
<dbReference type="EMBL" id="NLAX01001623">
    <property type="protein sequence ID" value="PKS05211.1"/>
    <property type="molecule type" value="Genomic_DNA"/>
</dbReference>
<dbReference type="STRING" id="41688.A0A2N3MYF8"/>
<dbReference type="PANTHER" id="PTHR46118">
    <property type="entry name" value="PROTEIN ABHD11"/>
    <property type="match status" value="1"/>
</dbReference>
<dbReference type="FunCoup" id="A0A2N3MYF8">
    <property type="interactions" value="463"/>
</dbReference>
<name>A0A2N3MYF8_9PEZI</name>
<dbReference type="FunFam" id="3.40.50.1820:FF:000039">
    <property type="entry name" value="Esterase ybfF"/>
    <property type="match status" value="1"/>
</dbReference>
<comment type="similarity">
    <text evidence="1">Belongs to the AB hydrolase superfamily.</text>
</comment>
<dbReference type="GO" id="GO:0052689">
    <property type="term" value="F:carboxylic ester hydrolase activity"/>
    <property type="evidence" value="ECO:0007669"/>
    <property type="project" value="TreeGrafter"/>
</dbReference>
<dbReference type="VEuPathDB" id="FungiDB:jhhlp_008580"/>
<dbReference type="AlphaFoldDB" id="A0A2N3MYF8"/>
<keyword evidence="5" id="KW-1185">Reference proteome</keyword>
<dbReference type="Pfam" id="PF00561">
    <property type="entry name" value="Abhydrolase_1"/>
    <property type="match status" value="1"/>
</dbReference>
<dbReference type="InParanoid" id="A0A2N3MYF8"/>
<accession>A0A2N3MYF8</accession>
<evidence type="ECO:0000256" key="1">
    <source>
        <dbReference type="ARBA" id="ARBA00008645"/>
    </source>
</evidence>
<dbReference type="InterPro" id="IPR000073">
    <property type="entry name" value="AB_hydrolase_1"/>
</dbReference>
<evidence type="ECO:0000313" key="5">
    <source>
        <dbReference type="Proteomes" id="UP000233524"/>
    </source>
</evidence>
<dbReference type="SUPFAM" id="SSF53474">
    <property type="entry name" value="alpha/beta-Hydrolases"/>
    <property type="match status" value="1"/>
</dbReference>
<dbReference type="OrthoDB" id="8119704at2759"/>
<dbReference type="GO" id="GO:0005739">
    <property type="term" value="C:mitochondrion"/>
    <property type="evidence" value="ECO:0007669"/>
    <property type="project" value="TreeGrafter"/>
</dbReference>